<evidence type="ECO:0000313" key="6">
    <source>
        <dbReference type="Proteomes" id="UP001199206"/>
    </source>
</evidence>
<accession>A0ABS8HIB9</accession>
<dbReference type="Pfam" id="PF07992">
    <property type="entry name" value="Pyr_redox_2"/>
    <property type="match status" value="1"/>
</dbReference>
<gene>
    <name evidence="5" type="ORF">LL965_12560</name>
</gene>
<feature type="domain" description="Cyclic nucleotide-binding" evidence="4">
    <location>
        <begin position="34"/>
        <end position="134"/>
    </location>
</feature>
<evidence type="ECO:0000256" key="3">
    <source>
        <dbReference type="ARBA" id="ARBA00023002"/>
    </source>
</evidence>
<keyword evidence="2" id="KW-0285">Flavoprotein</keyword>
<dbReference type="InterPro" id="IPR018490">
    <property type="entry name" value="cNMP-bd_dom_sf"/>
</dbReference>
<dbReference type="PRINTS" id="PR00368">
    <property type="entry name" value="FADPNR"/>
</dbReference>
<organism evidence="5 6">
    <name type="scientific">Xanthomonas cassavae CFBP 4642</name>
    <dbReference type="NCBI Taxonomy" id="1219375"/>
    <lineage>
        <taxon>Bacteria</taxon>
        <taxon>Pseudomonadati</taxon>
        <taxon>Pseudomonadota</taxon>
        <taxon>Gammaproteobacteria</taxon>
        <taxon>Lysobacterales</taxon>
        <taxon>Lysobacteraceae</taxon>
        <taxon>Xanthomonas</taxon>
    </lineage>
</organism>
<dbReference type="Pfam" id="PF00027">
    <property type="entry name" value="cNMP_binding"/>
    <property type="match status" value="1"/>
</dbReference>
<dbReference type="PRINTS" id="PR00469">
    <property type="entry name" value="PNDRDTASEII"/>
</dbReference>
<comment type="subcellular location">
    <subcellularLocation>
        <location evidence="1">Cytoplasm</location>
    </subcellularLocation>
</comment>
<reference evidence="5 6" key="1">
    <citation type="submission" date="2021-10" db="EMBL/GenBank/DDBJ databases">
        <title>Genome sequencing of Xanthomonas strains from NCPPB.</title>
        <authorList>
            <person name="Hussein R."/>
            <person name="Harrison J."/>
            <person name="Studholme D.J."/>
            <person name="Vicente J."/>
            <person name="Grant M."/>
        </authorList>
    </citation>
    <scope>NUCLEOTIDE SEQUENCE [LARGE SCALE GENOMIC DNA]</scope>
    <source>
        <strain evidence="5 6">NCPPB 101</strain>
    </source>
</reference>
<dbReference type="InterPro" id="IPR000595">
    <property type="entry name" value="cNMP-bd_dom"/>
</dbReference>
<dbReference type="EMBL" id="JAJGQJ010000027">
    <property type="protein sequence ID" value="MCC4620880.1"/>
    <property type="molecule type" value="Genomic_DNA"/>
</dbReference>
<dbReference type="SUPFAM" id="SSF51905">
    <property type="entry name" value="FAD/NAD(P)-binding domain"/>
    <property type="match status" value="1"/>
</dbReference>
<dbReference type="InterPro" id="IPR014710">
    <property type="entry name" value="RmlC-like_jellyroll"/>
</dbReference>
<evidence type="ECO:0000313" key="5">
    <source>
        <dbReference type="EMBL" id="MCC4620880.1"/>
    </source>
</evidence>
<dbReference type="SUPFAM" id="SSF51206">
    <property type="entry name" value="cAMP-binding domain-like"/>
    <property type="match status" value="1"/>
</dbReference>
<protein>
    <submittedName>
        <fullName evidence="5">FAD-dependent oxidoreductase</fullName>
    </submittedName>
</protein>
<dbReference type="RefSeq" id="WP_029219364.1">
    <property type="nucleotide sequence ID" value="NZ_CAWLZN010000001.1"/>
</dbReference>
<dbReference type="PROSITE" id="PS50042">
    <property type="entry name" value="CNMP_BINDING_3"/>
    <property type="match status" value="1"/>
</dbReference>
<proteinExistence type="predicted"/>
<keyword evidence="6" id="KW-1185">Reference proteome</keyword>
<dbReference type="InterPro" id="IPR050097">
    <property type="entry name" value="Ferredoxin-NADP_redctase_2"/>
</dbReference>
<comment type="caution">
    <text evidence="5">The sequence shown here is derived from an EMBL/GenBank/DDBJ whole genome shotgun (WGS) entry which is preliminary data.</text>
</comment>
<evidence type="ECO:0000256" key="1">
    <source>
        <dbReference type="ARBA" id="ARBA00004496"/>
    </source>
</evidence>
<dbReference type="Gene3D" id="3.50.50.60">
    <property type="entry name" value="FAD/NAD(P)-binding domain"/>
    <property type="match status" value="2"/>
</dbReference>
<dbReference type="InterPro" id="IPR036188">
    <property type="entry name" value="FAD/NAD-bd_sf"/>
</dbReference>
<name>A0ABS8HIB9_9XANT</name>
<dbReference type="InterPro" id="IPR023753">
    <property type="entry name" value="FAD/NAD-binding_dom"/>
</dbReference>
<dbReference type="CDD" id="cd00038">
    <property type="entry name" value="CAP_ED"/>
    <property type="match status" value="1"/>
</dbReference>
<keyword evidence="3" id="KW-0560">Oxidoreductase</keyword>
<dbReference type="PANTHER" id="PTHR48105">
    <property type="entry name" value="THIOREDOXIN REDUCTASE 1-RELATED-RELATED"/>
    <property type="match status" value="1"/>
</dbReference>
<dbReference type="Proteomes" id="UP001199206">
    <property type="component" value="Unassembled WGS sequence"/>
</dbReference>
<evidence type="ECO:0000259" key="4">
    <source>
        <dbReference type="PROSITE" id="PS50042"/>
    </source>
</evidence>
<sequence>MSLADTRHHQMFPELDSGQLAITRRFASGPAQRFDAGELVFDVGDAHAPVWVVLEGAIEVVRRDGLGNEKPITRHTPGQFTGEVSQLAGRASLAAGRAGPDGCLALPFDTAHLRALMISSAEVGEVVMRALILRRVGLIEGDASGSVLIGEPDDPHLTRLQGFLTRNGYPNTVIDASDEEGRALVQRFGIHEQELPVMVCPSGRVLRQPSDAEAAHCLGMTPDIDPGKRYDVAIVGAGPAGLATAVYAASEGLSVLVMDQRAIGGQVGASARIENYLGFPTGISGQALAGRAYNQALKFGAELAIPIEAGTLECGRDDGALKLDLADGKQLLASTVVVAPGARYRRPEIDGLDRFEGHGVSYWASPVEARLCEGSVVALVGGGNSAGQAVAFLAPRVKELHLIIRGDGLEASMSQYLIERIAALPNVQLHTGTEVAALDGDHERGLQGATLRTRADGATTRVELRHLFLFVGADPNTGWLQQCVETDARGFVITGTTRGDGVPACLPLETNRPGVFAIGDVRAGSVKRVAAAVGEGAAVVAQIHQYLAHQANPVPVSELANAGESGVGNRKSGLRAG</sequence>
<evidence type="ECO:0000256" key="2">
    <source>
        <dbReference type="ARBA" id="ARBA00022630"/>
    </source>
</evidence>
<dbReference type="Gene3D" id="2.60.120.10">
    <property type="entry name" value="Jelly Rolls"/>
    <property type="match status" value="1"/>
</dbReference>